<dbReference type="PANTHER" id="PTHR30572">
    <property type="entry name" value="MEMBRANE COMPONENT OF TRANSPORTER-RELATED"/>
    <property type="match status" value="1"/>
</dbReference>
<dbReference type="Pfam" id="PF02687">
    <property type="entry name" value="FtsX"/>
    <property type="match status" value="1"/>
</dbReference>
<evidence type="ECO:0000256" key="3">
    <source>
        <dbReference type="ARBA" id="ARBA00022692"/>
    </source>
</evidence>
<gene>
    <name evidence="10" type="ORF">DES52_105111</name>
</gene>
<evidence type="ECO:0000256" key="4">
    <source>
        <dbReference type="ARBA" id="ARBA00022989"/>
    </source>
</evidence>
<dbReference type="InterPro" id="IPR050250">
    <property type="entry name" value="Macrolide_Exporter_MacB"/>
</dbReference>
<dbReference type="Proteomes" id="UP000248326">
    <property type="component" value="Unassembled WGS sequence"/>
</dbReference>
<evidence type="ECO:0000259" key="9">
    <source>
        <dbReference type="Pfam" id="PF12704"/>
    </source>
</evidence>
<organism evidence="10 11">
    <name type="scientific">Deinococcus yavapaiensis KR-236</name>
    <dbReference type="NCBI Taxonomy" id="694435"/>
    <lineage>
        <taxon>Bacteria</taxon>
        <taxon>Thermotogati</taxon>
        <taxon>Deinococcota</taxon>
        <taxon>Deinococci</taxon>
        <taxon>Deinococcales</taxon>
        <taxon>Deinococcaceae</taxon>
        <taxon>Deinococcus</taxon>
    </lineage>
</organism>
<dbReference type="RefSeq" id="WP_110886256.1">
    <property type="nucleotide sequence ID" value="NZ_QJSX01000005.1"/>
</dbReference>
<evidence type="ECO:0000313" key="10">
    <source>
        <dbReference type="EMBL" id="PYE54473.1"/>
    </source>
</evidence>
<dbReference type="PANTHER" id="PTHR30572:SF4">
    <property type="entry name" value="ABC TRANSPORTER PERMEASE YTRF"/>
    <property type="match status" value="1"/>
</dbReference>
<keyword evidence="5 7" id="KW-0472">Membrane</keyword>
<evidence type="ECO:0000259" key="8">
    <source>
        <dbReference type="Pfam" id="PF02687"/>
    </source>
</evidence>
<evidence type="ECO:0000313" key="11">
    <source>
        <dbReference type="Proteomes" id="UP000248326"/>
    </source>
</evidence>
<evidence type="ECO:0000256" key="5">
    <source>
        <dbReference type="ARBA" id="ARBA00023136"/>
    </source>
</evidence>
<feature type="transmembrane region" description="Helical" evidence="7">
    <location>
        <begin position="352"/>
        <end position="370"/>
    </location>
</feature>
<name>A0A318S6F6_9DEIO</name>
<keyword evidence="3 7" id="KW-0812">Transmembrane</keyword>
<comment type="caution">
    <text evidence="10">The sequence shown here is derived from an EMBL/GenBank/DDBJ whole genome shotgun (WGS) entry which is preliminary data.</text>
</comment>
<comment type="similarity">
    <text evidence="6">Belongs to the ABC-4 integral membrane protein family.</text>
</comment>
<dbReference type="GO" id="GO:0005886">
    <property type="term" value="C:plasma membrane"/>
    <property type="evidence" value="ECO:0007669"/>
    <property type="project" value="UniProtKB-SubCell"/>
</dbReference>
<evidence type="ECO:0000256" key="1">
    <source>
        <dbReference type="ARBA" id="ARBA00004651"/>
    </source>
</evidence>
<dbReference type="GO" id="GO:0022857">
    <property type="term" value="F:transmembrane transporter activity"/>
    <property type="evidence" value="ECO:0007669"/>
    <property type="project" value="TreeGrafter"/>
</dbReference>
<keyword evidence="11" id="KW-1185">Reference proteome</keyword>
<dbReference type="OrthoDB" id="239678at2"/>
<feature type="domain" description="ABC3 transporter permease C-terminal" evidence="8">
    <location>
        <begin position="263"/>
        <end position="378"/>
    </location>
</feature>
<reference evidence="10 11" key="1">
    <citation type="submission" date="2018-06" db="EMBL/GenBank/DDBJ databases">
        <title>Genomic Encyclopedia of Type Strains, Phase IV (KMG-IV): sequencing the most valuable type-strain genomes for metagenomic binning, comparative biology and taxonomic classification.</title>
        <authorList>
            <person name="Goeker M."/>
        </authorList>
    </citation>
    <scope>NUCLEOTIDE SEQUENCE [LARGE SCALE GENOMIC DNA]</scope>
    <source>
        <strain evidence="10 11">DSM 18048</strain>
    </source>
</reference>
<dbReference type="Pfam" id="PF12704">
    <property type="entry name" value="MacB_PCD"/>
    <property type="match status" value="1"/>
</dbReference>
<dbReference type="AlphaFoldDB" id="A0A318S6F6"/>
<dbReference type="InterPro" id="IPR025857">
    <property type="entry name" value="MacB_PCD"/>
</dbReference>
<feature type="domain" description="MacB-like periplasmic core" evidence="9">
    <location>
        <begin position="21"/>
        <end position="232"/>
    </location>
</feature>
<sequence>MRLPDLWQLALRGLLRRPVRTILTALGIVVAVASMVIFLSLGEGLRRVFASELGNIGPDLQISLNGFDAGGFAPEPNLPGSTVGQVNALKEQYGIKQVIPVALSVRGGLDPSSSYILYALPAALGVKAVFPNVAVAAGRLLQPSDEGRPVAVVGASAARNGGLKLGSTLRVNRRAAVKVVGVLSEGGGLTDSFILMPLTTLQDAIAAQGRLSIIALKLDEPTRAREVAKALSSKLQLEVQTQADFLNFIERALRISDAVRFGISLIALIVGGLAVANTVMMGVFERTREFGTLRAIGAKPAFVRSLVLTESLLLALAGGVGGIALGVLGILGVNAYTRNLANIDAAALTPRLALLAMLISLLLGLLAGLLPARSASRLKITEALGRI</sequence>
<proteinExistence type="inferred from homology"/>
<feature type="transmembrane region" description="Helical" evidence="7">
    <location>
        <begin position="21"/>
        <end position="41"/>
    </location>
</feature>
<accession>A0A318S6F6</accession>
<feature type="transmembrane region" description="Helical" evidence="7">
    <location>
        <begin position="261"/>
        <end position="284"/>
    </location>
</feature>
<keyword evidence="4 7" id="KW-1133">Transmembrane helix</keyword>
<feature type="transmembrane region" description="Helical" evidence="7">
    <location>
        <begin position="305"/>
        <end position="332"/>
    </location>
</feature>
<keyword evidence="2" id="KW-1003">Cell membrane</keyword>
<evidence type="ECO:0000256" key="7">
    <source>
        <dbReference type="SAM" id="Phobius"/>
    </source>
</evidence>
<protein>
    <submittedName>
        <fullName evidence="10">Putative ABC transport system permease protein</fullName>
    </submittedName>
</protein>
<comment type="subcellular location">
    <subcellularLocation>
        <location evidence="1">Cell membrane</location>
        <topology evidence="1">Multi-pass membrane protein</topology>
    </subcellularLocation>
</comment>
<evidence type="ECO:0000256" key="2">
    <source>
        <dbReference type="ARBA" id="ARBA00022475"/>
    </source>
</evidence>
<dbReference type="EMBL" id="QJSX01000005">
    <property type="protein sequence ID" value="PYE54473.1"/>
    <property type="molecule type" value="Genomic_DNA"/>
</dbReference>
<dbReference type="InterPro" id="IPR003838">
    <property type="entry name" value="ABC3_permease_C"/>
</dbReference>
<evidence type="ECO:0000256" key="6">
    <source>
        <dbReference type="ARBA" id="ARBA00038076"/>
    </source>
</evidence>